<feature type="domain" description="YjiS-like" evidence="1">
    <location>
        <begin position="28"/>
        <end position="54"/>
    </location>
</feature>
<protein>
    <submittedName>
        <fullName evidence="2">Uncharacterized protein YjiS (DUF1127 family)</fullName>
    </submittedName>
</protein>
<evidence type="ECO:0000259" key="1">
    <source>
        <dbReference type="Pfam" id="PF06568"/>
    </source>
</evidence>
<accession>A0A2T0W3V1</accession>
<dbReference type="RefSeq" id="WP_106355100.1">
    <property type="nucleotide sequence ID" value="NZ_PVTP01000002.1"/>
</dbReference>
<evidence type="ECO:0000313" key="2">
    <source>
        <dbReference type="EMBL" id="PRY79687.1"/>
    </source>
</evidence>
<dbReference type="EMBL" id="PVTP01000002">
    <property type="protein sequence ID" value="PRY79687.1"/>
    <property type="molecule type" value="Genomic_DNA"/>
</dbReference>
<dbReference type="InterPro" id="IPR009506">
    <property type="entry name" value="YjiS-like"/>
</dbReference>
<sequence length="71" mass="8124">MTASIQSSIQCIPSRRVRLTTRLLGYLQIARQRRQLGKLDDHILCDIGVSRHEAMTEANKAPWNVPGHWTQ</sequence>
<keyword evidence="3" id="KW-1185">Reference proteome</keyword>
<reference evidence="2 3" key="1">
    <citation type="submission" date="2018-03" db="EMBL/GenBank/DDBJ databases">
        <title>Genomic Encyclopedia of Archaeal and Bacterial Type Strains, Phase II (KMG-II): from individual species to whole genera.</title>
        <authorList>
            <person name="Goeker M."/>
        </authorList>
    </citation>
    <scope>NUCLEOTIDE SEQUENCE [LARGE SCALE GENOMIC DNA]</scope>
    <source>
        <strain evidence="2 3">DSM 101533</strain>
    </source>
</reference>
<organism evidence="2 3">
    <name type="scientific">Yoonia maritima</name>
    <dbReference type="NCBI Taxonomy" id="1435347"/>
    <lineage>
        <taxon>Bacteria</taxon>
        <taxon>Pseudomonadati</taxon>
        <taxon>Pseudomonadota</taxon>
        <taxon>Alphaproteobacteria</taxon>
        <taxon>Rhodobacterales</taxon>
        <taxon>Paracoccaceae</taxon>
        <taxon>Yoonia</taxon>
    </lineage>
</organism>
<dbReference type="AlphaFoldDB" id="A0A2T0W3V1"/>
<dbReference type="Proteomes" id="UP000238007">
    <property type="component" value="Unassembled WGS sequence"/>
</dbReference>
<gene>
    <name evidence="2" type="ORF">CLV80_102333</name>
</gene>
<dbReference type="OrthoDB" id="8096613at2"/>
<proteinExistence type="predicted"/>
<dbReference type="Pfam" id="PF06568">
    <property type="entry name" value="YjiS-like"/>
    <property type="match status" value="1"/>
</dbReference>
<name>A0A2T0W3V1_9RHOB</name>
<evidence type="ECO:0000313" key="3">
    <source>
        <dbReference type="Proteomes" id="UP000238007"/>
    </source>
</evidence>
<comment type="caution">
    <text evidence="2">The sequence shown here is derived from an EMBL/GenBank/DDBJ whole genome shotgun (WGS) entry which is preliminary data.</text>
</comment>